<evidence type="ECO:0000256" key="2">
    <source>
        <dbReference type="ARBA" id="ARBA00011044"/>
    </source>
</evidence>
<dbReference type="Proteomes" id="UP000257002">
    <property type="component" value="Unassembled WGS sequence"/>
</dbReference>
<gene>
    <name evidence="8" type="ORF">DWQ51_17255</name>
</gene>
<dbReference type="GO" id="GO:0003677">
    <property type="term" value="F:DNA binding"/>
    <property type="evidence" value="ECO:0007669"/>
    <property type="project" value="UniProtKB-KW"/>
</dbReference>
<organism evidence="8 9">
    <name type="scientific">Microcystis wesenbergii TW10</name>
    <dbReference type="NCBI Taxonomy" id="2060474"/>
    <lineage>
        <taxon>Bacteria</taxon>
        <taxon>Bacillati</taxon>
        <taxon>Cyanobacteriota</taxon>
        <taxon>Cyanophyceae</taxon>
        <taxon>Oscillatoriophycideae</taxon>
        <taxon>Chroococcales</taxon>
        <taxon>Microcystaceae</taxon>
        <taxon>Microcystis</taxon>
    </lineage>
</organism>
<evidence type="ECO:0000256" key="4">
    <source>
        <dbReference type="ARBA" id="ARBA00023125"/>
    </source>
</evidence>
<feature type="domain" description="Probable transposase IS891/IS1136/IS1341" evidence="6">
    <location>
        <begin position="169"/>
        <end position="288"/>
    </location>
</feature>
<dbReference type="Pfam" id="PF07282">
    <property type="entry name" value="Cas12f1-like_TNB"/>
    <property type="match status" value="1"/>
</dbReference>
<reference evidence="8 9" key="1">
    <citation type="submission" date="2017-10" db="EMBL/GenBank/DDBJ databases">
        <title>A large-scale comparative metagenomic study reveals the eutrophication-driven functional interactions in six Microcystis-epibionts communities.</title>
        <authorList>
            <person name="Li Q."/>
            <person name="Lin F."/>
        </authorList>
    </citation>
    <scope>NUCLEOTIDE SEQUENCE [LARGE SCALE GENOMIC DNA]</scope>
    <source>
        <strain evidence="8">TW10</strain>
    </source>
</reference>
<comment type="similarity">
    <text evidence="2">In the N-terminal section; belongs to the transposase 2 family.</text>
</comment>
<accession>A0A3E0LQ84</accession>
<keyword evidence="3" id="KW-0815">Transposition</keyword>
<dbReference type="PANTHER" id="PTHR30405">
    <property type="entry name" value="TRANSPOSASE"/>
    <property type="match status" value="1"/>
</dbReference>
<dbReference type="InterPro" id="IPR001959">
    <property type="entry name" value="Transposase"/>
</dbReference>
<dbReference type="GO" id="GO:0032196">
    <property type="term" value="P:transposition"/>
    <property type="evidence" value="ECO:0007669"/>
    <property type="project" value="UniProtKB-KW"/>
</dbReference>
<dbReference type="PANTHER" id="PTHR30405:SF25">
    <property type="entry name" value="RNA-GUIDED DNA ENDONUCLEASE INSQ-RELATED"/>
    <property type="match status" value="1"/>
</dbReference>
<comment type="caution">
    <text evidence="8">The sequence shown here is derived from an EMBL/GenBank/DDBJ whole genome shotgun (WGS) entry which is preliminary data.</text>
</comment>
<feature type="domain" description="Cas12f1-like TNB" evidence="7">
    <location>
        <begin position="300"/>
        <end position="365"/>
    </location>
</feature>
<comment type="similarity">
    <text evidence="1">In the C-terminal section; belongs to the transposase 35 family.</text>
</comment>
<keyword evidence="5" id="KW-0233">DNA recombination</keyword>
<dbReference type="AlphaFoldDB" id="A0A3E0LQ84"/>
<protein>
    <submittedName>
        <fullName evidence="8">Transposase</fullName>
    </submittedName>
</protein>
<dbReference type="EMBL" id="QQWD01000021">
    <property type="protein sequence ID" value="REJ49457.1"/>
    <property type="molecule type" value="Genomic_DNA"/>
</dbReference>
<evidence type="ECO:0000256" key="5">
    <source>
        <dbReference type="ARBA" id="ARBA00023172"/>
    </source>
</evidence>
<dbReference type="InterPro" id="IPR010095">
    <property type="entry name" value="Cas12f1-like_TNB"/>
</dbReference>
<dbReference type="NCBIfam" id="NF040570">
    <property type="entry name" value="guided_TnpB"/>
    <property type="match status" value="1"/>
</dbReference>
<evidence type="ECO:0000256" key="3">
    <source>
        <dbReference type="ARBA" id="ARBA00022578"/>
    </source>
</evidence>
<sequence>MLVVEAKLKNGTPEQYHRLDEAIRTSQFVRNSCVRYWMDNKGTTRNDLQKLCAVLANNKETPWVNKLNSQARQSAADRAWQSINRFYQNCHAKIPGKKGFPRFKKHSRSVEYKLTGYKLSDDRRKIKFTDGFKAGEFDLWCSQKTLVYYSEQQIKRVRVVRRADGYYCQFLIDVERQEYHKPTGQITGIDLGLKEFYTDAQGNTVENPRYLSKSEKRLKKAQRRLSKKFRKGKKQSNNYHKQRVKVAKLHLKVSRQRKDKAIKDALALVQSNDLVVYEALKVRNLVKNRKLAKSISDASWYQFTEWLNYFAKIYRIVCVAVPPHFTSQDCSVCGTRVQKSLSTRTHQCLNCKTVLDRDHNAAINILKKGLQYLGNYLNASTSLGIDTERSRSVNASTSLGIDTERSRSVNASTSLGIDTERSRSVNASTSLGIDTERSRSVNGTVGQTETDLNALGESDLWVFSGDIENLSCLVEQGISNSDVERIPRHSVA</sequence>
<evidence type="ECO:0000313" key="8">
    <source>
        <dbReference type="EMBL" id="REJ49457.1"/>
    </source>
</evidence>
<evidence type="ECO:0000256" key="1">
    <source>
        <dbReference type="ARBA" id="ARBA00008761"/>
    </source>
</evidence>
<proteinExistence type="inferred from homology"/>
<evidence type="ECO:0000259" key="7">
    <source>
        <dbReference type="Pfam" id="PF07282"/>
    </source>
</evidence>
<dbReference type="InterPro" id="IPR051399">
    <property type="entry name" value="RNA-guided_DNA_endo/Transpos"/>
</dbReference>
<evidence type="ECO:0000313" key="9">
    <source>
        <dbReference type="Proteomes" id="UP000257002"/>
    </source>
</evidence>
<evidence type="ECO:0000259" key="6">
    <source>
        <dbReference type="Pfam" id="PF01385"/>
    </source>
</evidence>
<name>A0A3E0LQ84_9CHRO</name>
<dbReference type="GO" id="GO:0006310">
    <property type="term" value="P:DNA recombination"/>
    <property type="evidence" value="ECO:0007669"/>
    <property type="project" value="UniProtKB-KW"/>
</dbReference>
<keyword evidence="4" id="KW-0238">DNA-binding</keyword>
<dbReference type="Pfam" id="PF01385">
    <property type="entry name" value="OrfB_IS605"/>
    <property type="match status" value="1"/>
</dbReference>